<evidence type="ECO:0000313" key="5">
    <source>
        <dbReference type="Proteomes" id="UP000249739"/>
    </source>
</evidence>
<dbReference type="Pfam" id="PF07940">
    <property type="entry name" value="Hepar_II_III_C"/>
    <property type="match status" value="1"/>
</dbReference>
<dbReference type="InterPro" id="IPR012480">
    <property type="entry name" value="Hepar_II_III_C"/>
</dbReference>
<dbReference type="Gene3D" id="1.50.10.100">
    <property type="entry name" value="Chondroitin AC/alginate lyase"/>
    <property type="match status" value="1"/>
</dbReference>
<evidence type="ECO:0000313" key="4">
    <source>
        <dbReference type="EMBL" id="PZP55291.1"/>
    </source>
</evidence>
<dbReference type="InterPro" id="IPR008929">
    <property type="entry name" value="Chondroitin_lyas"/>
</dbReference>
<comment type="subcellular location">
    <subcellularLocation>
        <location evidence="1">Cell envelope</location>
    </subcellularLocation>
</comment>
<accession>A0A2W5FHA6</accession>
<evidence type="ECO:0000259" key="3">
    <source>
        <dbReference type="Pfam" id="PF16889"/>
    </source>
</evidence>
<dbReference type="Proteomes" id="UP000249739">
    <property type="component" value="Unassembled WGS sequence"/>
</dbReference>
<evidence type="ECO:0000259" key="2">
    <source>
        <dbReference type="Pfam" id="PF07940"/>
    </source>
</evidence>
<comment type="caution">
    <text evidence="4">The sequence shown here is derived from an EMBL/GenBank/DDBJ whole genome shotgun (WGS) entry which is preliminary data.</text>
</comment>
<evidence type="ECO:0000256" key="1">
    <source>
        <dbReference type="ARBA" id="ARBA00004196"/>
    </source>
</evidence>
<dbReference type="GO" id="GO:0016829">
    <property type="term" value="F:lyase activity"/>
    <property type="evidence" value="ECO:0007669"/>
    <property type="project" value="InterPro"/>
</dbReference>
<sequence>MIAIAEKPIALIHDLKRATSTAAHSSKFYHWLLSSGEAPSAIAVKMIDPWPGDAENGRALCRGLFKCEGSTLAFSGDFWFEAEDHPHLRLKCHEFSFLRDLRAAGGDQARKLARHMVDGWIGDYDRWDADIWRADIIGERISYWLSFYDFFCGSADEDFQARYYASLTKQAKHLSRALPGSLKGVALLKAAKGLAFAGFSFPGRESWILQAFEIILAEIPQQILSDGSHASRSPKALADTLQILLDLRCGLNRASLPVPEIIQHAIDRAGQALRFFRYADKKLALFHGGQEGDITLMDALQTQSASVGKAMKSLPEAGFERVQLGRSLLMLDTASIADSPCDMTMHSSPLSFEFAYGKERIFVNCGGHPSAFEWQQVLRHTAAHTALTLDDRPAHDFKSDGHIARRHGKIKVMRNESREHCLLDATHNAYVSINGISHRRRIYLGDQGLDLRGEDTLTAEIIPTHAMPAIARFHLHPRVLATVIKDGEEVILRLPSGAGWKFSCVGAKLSLENSIYLGSGAKPVKTRQLVLSTCIKTETTQIKWALQKEMI</sequence>
<dbReference type="InterPro" id="IPR031680">
    <property type="entry name" value="Hepar_II_III_N"/>
</dbReference>
<feature type="domain" description="Heparin-sulfate lyase N-terminal" evidence="3">
    <location>
        <begin position="131"/>
        <end position="241"/>
    </location>
</feature>
<dbReference type="Gene3D" id="2.70.98.70">
    <property type="match status" value="1"/>
</dbReference>
<name>A0A2W5FHA6_9BACT</name>
<dbReference type="GO" id="GO:0030313">
    <property type="term" value="C:cell envelope"/>
    <property type="evidence" value="ECO:0007669"/>
    <property type="project" value="UniProtKB-SubCell"/>
</dbReference>
<gene>
    <name evidence="4" type="ORF">DI586_07365</name>
</gene>
<organism evidence="4 5">
    <name type="scientific">Micavibrio aeruginosavorus</name>
    <dbReference type="NCBI Taxonomy" id="349221"/>
    <lineage>
        <taxon>Bacteria</taxon>
        <taxon>Pseudomonadati</taxon>
        <taxon>Bdellovibrionota</taxon>
        <taxon>Bdellovibrionia</taxon>
        <taxon>Bdellovibrionales</taxon>
        <taxon>Pseudobdellovibrionaceae</taxon>
        <taxon>Micavibrio</taxon>
    </lineage>
</organism>
<dbReference type="Pfam" id="PF16889">
    <property type="entry name" value="Hepar_II_III_N"/>
    <property type="match status" value="1"/>
</dbReference>
<protein>
    <submittedName>
        <fullName evidence="4">Heparinase</fullName>
    </submittedName>
</protein>
<proteinExistence type="predicted"/>
<reference evidence="4 5" key="1">
    <citation type="submission" date="2017-08" db="EMBL/GenBank/DDBJ databases">
        <title>Infants hospitalized years apart are colonized by the same room-sourced microbial strains.</title>
        <authorList>
            <person name="Brooks B."/>
            <person name="Olm M.R."/>
            <person name="Firek B.A."/>
            <person name="Baker R."/>
            <person name="Thomas B.C."/>
            <person name="Morowitz M.J."/>
            <person name="Banfield J.F."/>
        </authorList>
    </citation>
    <scope>NUCLEOTIDE SEQUENCE [LARGE SCALE GENOMIC DNA]</scope>
    <source>
        <strain evidence="4">S2_006_000_R2_64</strain>
    </source>
</reference>
<dbReference type="AlphaFoldDB" id="A0A2W5FHA6"/>
<feature type="domain" description="Heparinase II/III-like C-terminal" evidence="2">
    <location>
        <begin position="308"/>
        <end position="545"/>
    </location>
</feature>
<dbReference type="EMBL" id="QFOT01000077">
    <property type="protein sequence ID" value="PZP55291.1"/>
    <property type="molecule type" value="Genomic_DNA"/>
</dbReference>